<organism evidence="23">
    <name type="scientific">Enterobius vermicularis</name>
    <name type="common">Human pinworm</name>
    <dbReference type="NCBI Taxonomy" id="51028"/>
    <lineage>
        <taxon>Eukaryota</taxon>
        <taxon>Metazoa</taxon>
        <taxon>Ecdysozoa</taxon>
        <taxon>Nematoda</taxon>
        <taxon>Chromadorea</taxon>
        <taxon>Rhabditida</taxon>
        <taxon>Spirurina</taxon>
        <taxon>Oxyuridomorpha</taxon>
        <taxon>Oxyuroidea</taxon>
        <taxon>Oxyuridae</taxon>
        <taxon>Enterobius</taxon>
    </lineage>
</organism>
<dbReference type="GO" id="GO:0005743">
    <property type="term" value="C:mitochondrial inner membrane"/>
    <property type="evidence" value="ECO:0007669"/>
    <property type="project" value="UniProtKB-SubCell"/>
</dbReference>
<dbReference type="UniPathway" id="UPA00557">
    <property type="reaction ID" value="UER00614"/>
</dbReference>
<dbReference type="EC" id="2.7.7.41" evidence="6 20"/>
<dbReference type="PANTHER" id="PTHR13619:SF0">
    <property type="entry name" value="PHOSPHATIDATE CYTIDYLYLTRANSFERASE, MITOCHONDRIAL"/>
    <property type="match status" value="1"/>
</dbReference>
<keyword evidence="8 20" id="KW-0444">Lipid biosynthesis</keyword>
<evidence type="ECO:0000256" key="20">
    <source>
        <dbReference type="PIRNR" id="PIRNR028840"/>
    </source>
</evidence>
<dbReference type="PANTHER" id="PTHR13619">
    <property type="entry name" value="PHOSPHATIDATE CYTIDYLYLTRANSFERASE, MITOCHONDRIAL"/>
    <property type="match status" value="1"/>
</dbReference>
<reference evidence="23" key="1">
    <citation type="submission" date="2017-02" db="UniProtKB">
        <authorList>
            <consortium name="WormBaseParasite"/>
        </authorList>
    </citation>
    <scope>IDENTIFICATION</scope>
</reference>
<keyword evidence="12 20" id="KW-0460">Magnesium</keyword>
<evidence type="ECO:0000256" key="18">
    <source>
        <dbReference type="ARBA" id="ARBA00029893"/>
    </source>
</evidence>
<dbReference type="AlphaFoldDB" id="A0A0N4UUQ4"/>
<evidence type="ECO:0000313" key="22">
    <source>
        <dbReference type="Proteomes" id="UP000274131"/>
    </source>
</evidence>
<evidence type="ECO:0000256" key="14">
    <source>
        <dbReference type="ARBA" id="ARBA00023128"/>
    </source>
</evidence>
<evidence type="ECO:0000256" key="4">
    <source>
        <dbReference type="ARBA" id="ARBA00005189"/>
    </source>
</evidence>
<dbReference type="STRING" id="51028.A0A0N4UUQ4"/>
<keyword evidence="15 20" id="KW-0472">Membrane</keyword>
<evidence type="ECO:0000256" key="19">
    <source>
        <dbReference type="ARBA" id="ARBA00031502"/>
    </source>
</evidence>
<evidence type="ECO:0000256" key="8">
    <source>
        <dbReference type="ARBA" id="ARBA00022516"/>
    </source>
</evidence>
<reference evidence="21 22" key="2">
    <citation type="submission" date="2018-10" db="EMBL/GenBank/DDBJ databases">
        <authorList>
            <consortium name="Pathogen Informatics"/>
        </authorList>
    </citation>
    <scope>NUCLEOTIDE SEQUENCE [LARGE SCALE GENOMIC DNA]</scope>
</reference>
<accession>A0A0N4UUQ4</accession>
<evidence type="ECO:0000256" key="10">
    <source>
        <dbReference type="ARBA" id="ARBA00022695"/>
    </source>
</evidence>
<keyword evidence="9 20" id="KW-0808">Transferase</keyword>
<evidence type="ECO:0000256" key="9">
    <source>
        <dbReference type="ARBA" id="ARBA00022679"/>
    </source>
</evidence>
<dbReference type="OrthoDB" id="341477at2759"/>
<evidence type="ECO:0000256" key="6">
    <source>
        <dbReference type="ARBA" id="ARBA00012487"/>
    </source>
</evidence>
<dbReference type="GO" id="GO:0016024">
    <property type="term" value="P:CDP-diacylglycerol biosynthetic process"/>
    <property type="evidence" value="ECO:0007669"/>
    <property type="project" value="UniProtKB-UniRule"/>
</dbReference>
<keyword evidence="11 20" id="KW-0999">Mitochondrion inner membrane</keyword>
<comment type="function">
    <text evidence="20">Catalyzes the conversion of phosphatidic acid (PA) to CDP-diacylglycerol (CDP-DAG), an essential intermediate in the synthesis of phosphatidylglycerol, cardiolipin and phosphatidylinositol.</text>
</comment>
<evidence type="ECO:0000256" key="11">
    <source>
        <dbReference type="ARBA" id="ARBA00022792"/>
    </source>
</evidence>
<evidence type="ECO:0000256" key="13">
    <source>
        <dbReference type="ARBA" id="ARBA00023098"/>
    </source>
</evidence>
<comment type="similarity">
    <text evidence="5 20">Belongs to the TAM41 family.</text>
</comment>
<evidence type="ECO:0000256" key="7">
    <source>
        <dbReference type="ARBA" id="ARBA00018337"/>
    </source>
</evidence>
<evidence type="ECO:0000313" key="23">
    <source>
        <dbReference type="WBParaSite" id="EVEC_0000113701-mRNA-1"/>
    </source>
</evidence>
<comment type="pathway">
    <text evidence="4">Lipid metabolism.</text>
</comment>
<comment type="cofactor">
    <cofactor evidence="1 20">
        <name>Mg(2+)</name>
        <dbReference type="ChEBI" id="CHEBI:18420"/>
    </cofactor>
</comment>
<dbReference type="GO" id="GO:0032049">
    <property type="term" value="P:cardiolipin biosynthetic process"/>
    <property type="evidence" value="ECO:0007669"/>
    <property type="project" value="UniProtKB-UniRule"/>
</dbReference>
<evidence type="ECO:0000256" key="12">
    <source>
        <dbReference type="ARBA" id="ARBA00022842"/>
    </source>
</evidence>
<keyword evidence="17 20" id="KW-1208">Phospholipid metabolism</keyword>
<keyword evidence="22" id="KW-1185">Reference proteome</keyword>
<evidence type="ECO:0000256" key="15">
    <source>
        <dbReference type="ARBA" id="ARBA00023136"/>
    </source>
</evidence>
<dbReference type="Proteomes" id="UP000274131">
    <property type="component" value="Unassembled WGS sequence"/>
</dbReference>
<protein>
    <recommendedName>
        <fullName evidence="7 20">Phosphatidate cytidylyltransferase, mitochondrial</fullName>
        <ecNumber evidence="6 20">2.7.7.41</ecNumber>
    </recommendedName>
    <alternativeName>
        <fullName evidence="18 20">CDP-diacylglycerol synthase</fullName>
    </alternativeName>
    <alternativeName>
        <fullName evidence="19 20">Mitochondrial translocator assembly and maintenance protein 41 homolog</fullName>
    </alternativeName>
</protein>
<dbReference type="PIRSF" id="PIRSF028840">
    <property type="entry name" value="Mmp37"/>
    <property type="match status" value="1"/>
</dbReference>
<evidence type="ECO:0000256" key="2">
    <source>
        <dbReference type="ARBA" id="ARBA00004443"/>
    </source>
</evidence>
<evidence type="ECO:0000313" key="21">
    <source>
        <dbReference type="EMBL" id="VDD85702.1"/>
    </source>
</evidence>
<sequence length="324" mass="36808">MEVAKGSVGKLLQCLPQETIKYAFAYGSGAFKQTGDTTTDKMVDFIVATNDPVKFHLENIKQNPKHYSSVRFLGAHIVSQLQQKYAARVYYNTRVRHRERLIKYGVVTIDDLQHDLLDWKWLFLAGRLHKPVLNIVEPARNIAYAIQENYKSALQAALLLLPESFNISQFLYQIVALSYNGDFRMLFGEDKNKIKKIAEGSAEELQAIYMPLLESDSRILVRGSLIEQDLSSAAVYHRLQLLPSAVLEKIQKTYHQRDAKQRDIEEVTFSLANHIDAPQQVAAALESIVSSAAWSQTLKNIVTAGFARSVVYSYAKLKKMFRSY</sequence>
<dbReference type="GO" id="GO:0004605">
    <property type="term" value="F:phosphatidate cytidylyltransferase activity"/>
    <property type="evidence" value="ECO:0007669"/>
    <property type="project" value="UniProtKB-UniRule"/>
</dbReference>
<evidence type="ECO:0000256" key="16">
    <source>
        <dbReference type="ARBA" id="ARBA00023209"/>
    </source>
</evidence>
<keyword evidence="10 20" id="KW-0548">Nucleotidyltransferase</keyword>
<keyword evidence="16 20" id="KW-0594">Phospholipid biosynthesis</keyword>
<dbReference type="InterPro" id="IPR015222">
    <property type="entry name" value="Tam41"/>
</dbReference>
<keyword evidence="13 20" id="KW-0443">Lipid metabolism</keyword>
<comment type="pathway">
    <text evidence="3 20">Phospholipid metabolism; CDP-diacylglycerol biosynthesis; CDP-diacylglycerol from sn-glycerol 3-phosphate: step 3/3.</text>
</comment>
<keyword evidence="14 20" id="KW-0496">Mitochondrion</keyword>
<comment type="subcellular location">
    <subcellularLocation>
        <location evidence="2 20">Mitochondrion inner membrane</location>
        <topology evidence="2 20">Peripheral membrane protein</topology>
        <orientation evidence="2 20">Matrix side</orientation>
    </subcellularLocation>
</comment>
<proteinExistence type="inferred from homology"/>
<evidence type="ECO:0000256" key="5">
    <source>
        <dbReference type="ARBA" id="ARBA00005458"/>
    </source>
</evidence>
<dbReference type="WBParaSite" id="EVEC_0000113701-mRNA-1">
    <property type="protein sequence ID" value="EVEC_0000113701-mRNA-1"/>
    <property type="gene ID" value="EVEC_0000113701"/>
</dbReference>
<comment type="catalytic activity">
    <reaction evidence="20">
        <text>a 1,2-diacyl-sn-glycero-3-phosphate + CTP + H(+) = a CDP-1,2-diacyl-sn-glycerol + diphosphate</text>
        <dbReference type="Rhea" id="RHEA:16229"/>
        <dbReference type="ChEBI" id="CHEBI:15378"/>
        <dbReference type="ChEBI" id="CHEBI:33019"/>
        <dbReference type="ChEBI" id="CHEBI:37563"/>
        <dbReference type="ChEBI" id="CHEBI:58332"/>
        <dbReference type="ChEBI" id="CHEBI:58608"/>
        <dbReference type="EC" id="2.7.7.41"/>
    </reaction>
</comment>
<gene>
    <name evidence="21" type="ORF">EVEC_LOCUS845</name>
</gene>
<evidence type="ECO:0000256" key="3">
    <source>
        <dbReference type="ARBA" id="ARBA00005119"/>
    </source>
</evidence>
<evidence type="ECO:0000256" key="1">
    <source>
        <dbReference type="ARBA" id="ARBA00001946"/>
    </source>
</evidence>
<dbReference type="EMBL" id="UXUI01007143">
    <property type="protein sequence ID" value="VDD85702.1"/>
    <property type="molecule type" value="Genomic_DNA"/>
</dbReference>
<name>A0A0N4UUQ4_ENTVE</name>
<evidence type="ECO:0000256" key="17">
    <source>
        <dbReference type="ARBA" id="ARBA00023264"/>
    </source>
</evidence>
<dbReference type="Pfam" id="PF09139">
    <property type="entry name" value="Tam41_Mmp37"/>
    <property type="match status" value="1"/>
</dbReference>